<proteinExistence type="predicted"/>
<dbReference type="InterPro" id="IPR028994">
    <property type="entry name" value="Integrin_alpha_N"/>
</dbReference>
<keyword evidence="3" id="KW-0808">Transferase</keyword>
<accession>A0ABP9P9M7</accession>
<dbReference type="Gene3D" id="2.40.128.340">
    <property type="match status" value="1"/>
</dbReference>
<reference evidence="12" key="1">
    <citation type="journal article" date="2019" name="Int. J. Syst. Evol. Microbiol.">
        <title>The Global Catalogue of Microorganisms (GCM) 10K type strain sequencing project: providing services to taxonomists for standard genome sequencing and annotation.</title>
        <authorList>
            <consortium name="The Broad Institute Genomics Platform"/>
            <consortium name="The Broad Institute Genome Sequencing Center for Infectious Disease"/>
            <person name="Wu L."/>
            <person name="Ma J."/>
        </authorList>
    </citation>
    <scope>NUCLEOTIDE SEQUENCE [LARGE SCALE GENOMIC DNA]</scope>
    <source>
        <strain evidence="12">JCM 18459</strain>
    </source>
</reference>
<keyword evidence="7 8" id="KW-0067">ATP-binding</keyword>
<evidence type="ECO:0000256" key="5">
    <source>
        <dbReference type="ARBA" id="ARBA00022741"/>
    </source>
</evidence>
<dbReference type="Pfam" id="PF00069">
    <property type="entry name" value="Pkinase"/>
    <property type="match status" value="1"/>
</dbReference>
<dbReference type="EC" id="2.7.11.1" evidence="1"/>
<evidence type="ECO:0000256" key="8">
    <source>
        <dbReference type="PROSITE-ProRule" id="PRU10141"/>
    </source>
</evidence>
<gene>
    <name evidence="11" type="ORF">GCM10023340_07600</name>
</gene>
<dbReference type="PROSITE" id="PS50011">
    <property type="entry name" value="PROTEIN_KINASE_DOM"/>
    <property type="match status" value="1"/>
</dbReference>
<evidence type="ECO:0000259" key="10">
    <source>
        <dbReference type="PROSITE" id="PS50011"/>
    </source>
</evidence>
<evidence type="ECO:0000256" key="1">
    <source>
        <dbReference type="ARBA" id="ARBA00012513"/>
    </source>
</evidence>
<dbReference type="PROSITE" id="PS00107">
    <property type="entry name" value="PROTEIN_KINASE_ATP"/>
    <property type="match status" value="1"/>
</dbReference>
<evidence type="ECO:0000256" key="9">
    <source>
        <dbReference type="SAM" id="MobiDB-lite"/>
    </source>
</evidence>
<dbReference type="InterPro" id="IPR011009">
    <property type="entry name" value="Kinase-like_dom_sf"/>
</dbReference>
<organism evidence="11 12">
    <name type="scientific">Nocardioides marinquilinus</name>
    <dbReference type="NCBI Taxonomy" id="1210400"/>
    <lineage>
        <taxon>Bacteria</taxon>
        <taxon>Bacillati</taxon>
        <taxon>Actinomycetota</taxon>
        <taxon>Actinomycetes</taxon>
        <taxon>Propionibacteriales</taxon>
        <taxon>Nocardioidaceae</taxon>
        <taxon>Nocardioides</taxon>
    </lineage>
</organism>
<evidence type="ECO:0000256" key="2">
    <source>
        <dbReference type="ARBA" id="ARBA00022527"/>
    </source>
</evidence>
<protein>
    <recommendedName>
        <fullName evidence="1">non-specific serine/threonine protein kinase</fullName>
        <ecNumber evidence="1">2.7.11.1</ecNumber>
    </recommendedName>
</protein>
<dbReference type="InterPro" id="IPR008271">
    <property type="entry name" value="Ser/Thr_kinase_AS"/>
</dbReference>
<evidence type="ECO:0000256" key="3">
    <source>
        <dbReference type="ARBA" id="ARBA00022679"/>
    </source>
</evidence>
<evidence type="ECO:0000313" key="12">
    <source>
        <dbReference type="Proteomes" id="UP001500221"/>
    </source>
</evidence>
<dbReference type="InterPro" id="IPR017441">
    <property type="entry name" value="Protein_kinase_ATP_BS"/>
</dbReference>
<dbReference type="Pfam" id="PF13517">
    <property type="entry name" value="FG-GAP_3"/>
    <property type="match status" value="1"/>
</dbReference>
<dbReference type="Gene3D" id="1.10.510.10">
    <property type="entry name" value="Transferase(Phosphotransferase) domain 1"/>
    <property type="match status" value="1"/>
</dbReference>
<keyword evidence="5 8" id="KW-0547">Nucleotide-binding</keyword>
<feature type="binding site" evidence="8">
    <location>
        <position position="47"/>
    </location>
    <ligand>
        <name>ATP</name>
        <dbReference type="ChEBI" id="CHEBI:30616"/>
    </ligand>
</feature>
<feature type="region of interest" description="Disordered" evidence="9">
    <location>
        <begin position="328"/>
        <end position="390"/>
    </location>
</feature>
<dbReference type="SMART" id="SM00220">
    <property type="entry name" value="S_TKc"/>
    <property type="match status" value="1"/>
</dbReference>
<dbReference type="EMBL" id="BAABKG010000001">
    <property type="protein sequence ID" value="GAA5143042.1"/>
    <property type="molecule type" value="Genomic_DNA"/>
</dbReference>
<keyword evidence="4" id="KW-0732">Signal</keyword>
<dbReference type="InterPro" id="IPR013517">
    <property type="entry name" value="FG-GAP"/>
</dbReference>
<keyword evidence="6" id="KW-0418">Kinase</keyword>
<dbReference type="Proteomes" id="UP001500221">
    <property type="component" value="Unassembled WGS sequence"/>
</dbReference>
<sequence>MTAGPGGPGGPVGTVGPYRLEEVLGSGAMGAVHAATDLRLGRRVALKLISGAAASAPGFRLRFEREAAVLARLDSPHVVRILDHGEVDGRLYIAMQLAAGGDLGRLLRERGAMPPPLAARVAAQLADALVAAHDVGVVHRDVKPSNVLLRDDRLDRVHVYLSDFGVALTESSGLTTPGAVAGTWNYLAPERTRGEPGSAASDVYAVGCVLHELLTGRPPYAGSDVEVAMLHLSAPVPQLPGEDGLTLQVNRILAQSMAKDPAERYADARALRHDLRQLVGTLTGATPLPDLPPLGATGRSRRRRGIALAAAAGLLVAGGVVAGVAVAGGDDDPGADPPGPTDATSSSTVPGPDGTDGTDATGSTGTTGEPTPSGPPPIVPGDLDGDGLGDLAYSDYDRGLVTLRSQGDGFAPAQAREVDGTAALTGDFDGDGRTDVLTLLDDTSTVALTLDPARGRGSSSAVSLPRVGDDLDRDFLAADLDGDGADELVVASPTRSRGTAVDVVAVGESGGFGDPERWYEGDLTAVESVWAVGDFDRDGRDDLVHAVLEQVYGEQPSQFQMLLSTGRALEPAGDPVRVSEQYGGEYLSLDEVHAGDVDADGAPELVLMNSFGFDAVVWRWVAGRDGFSSAQIWALGLERGGDGLEGTLSDVDGDGDADVVTLGIDGVRVLLSTGTSFRYAPQWRDRDEPGDLEGVVDDVAPGIY</sequence>
<comment type="caution">
    <text evidence="11">The sequence shown here is derived from an EMBL/GenBank/DDBJ whole genome shotgun (WGS) entry which is preliminary data.</text>
</comment>
<dbReference type="InterPro" id="IPR000719">
    <property type="entry name" value="Prot_kinase_dom"/>
</dbReference>
<dbReference type="SUPFAM" id="SSF56112">
    <property type="entry name" value="Protein kinase-like (PK-like)"/>
    <property type="match status" value="1"/>
</dbReference>
<keyword evidence="2" id="KW-0723">Serine/threonine-protein kinase</keyword>
<evidence type="ECO:0000313" key="11">
    <source>
        <dbReference type="EMBL" id="GAA5143042.1"/>
    </source>
</evidence>
<feature type="domain" description="Protein kinase" evidence="10">
    <location>
        <begin position="18"/>
        <end position="276"/>
    </location>
</feature>
<dbReference type="Gene3D" id="3.30.200.20">
    <property type="entry name" value="Phosphorylase Kinase, domain 1"/>
    <property type="match status" value="1"/>
</dbReference>
<dbReference type="PROSITE" id="PS00108">
    <property type="entry name" value="PROTEIN_KINASE_ST"/>
    <property type="match status" value="1"/>
</dbReference>
<name>A0ABP9P9M7_9ACTN</name>
<keyword evidence="12" id="KW-1185">Reference proteome</keyword>
<dbReference type="PANTHER" id="PTHR43289:SF6">
    <property type="entry name" value="SERINE_THREONINE-PROTEIN KINASE NEKL-3"/>
    <property type="match status" value="1"/>
</dbReference>
<feature type="compositionally biased region" description="Low complexity" evidence="9">
    <location>
        <begin position="351"/>
        <end position="371"/>
    </location>
</feature>
<dbReference type="RefSeq" id="WP_345454677.1">
    <property type="nucleotide sequence ID" value="NZ_BAABKG010000001.1"/>
</dbReference>
<evidence type="ECO:0000256" key="6">
    <source>
        <dbReference type="ARBA" id="ARBA00022777"/>
    </source>
</evidence>
<dbReference type="PANTHER" id="PTHR43289">
    <property type="entry name" value="MITOGEN-ACTIVATED PROTEIN KINASE KINASE KINASE 20-RELATED"/>
    <property type="match status" value="1"/>
</dbReference>
<evidence type="ECO:0000256" key="4">
    <source>
        <dbReference type="ARBA" id="ARBA00022729"/>
    </source>
</evidence>
<dbReference type="CDD" id="cd14014">
    <property type="entry name" value="STKc_PknB_like"/>
    <property type="match status" value="1"/>
</dbReference>
<dbReference type="Gene3D" id="2.130.10.130">
    <property type="entry name" value="Integrin alpha, N-terminal"/>
    <property type="match status" value="1"/>
</dbReference>
<evidence type="ECO:0000256" key="7">
    <source>
        <dbReference type="ARBA" id="ARBA00022840"/>
    </source>
</evidence>
<dbReference type="SUPFAM" id="SSF69318">
    <property type="entry name" value="Integrin alpha N-terminal domain"/>
    <property type="match status" value="1"/>
</dbReference>